<gene>
    <name evidence="6" type="primary">ybaK</name>
    <name evidence="6" type="ORF">IAD46_02575</name>
</gene>
<evidence type="ECO:0000313" key="6">
    <source>
        <dbReference type="EMBL" id="HIT49892.1"/>
    </source>
</evidence>
<comment type="caution">
    <text evidence="6">The sequence shown here is derived from an EMBL/GenBank/DDBJ whole genome shotgun (WGS) entry which is preliminary data.</text>
</comment>
<dbReference type="NCBIfam" id="TIGR00011">
    <property type="entry name" value="YbaK_EbsC"/>
    <property type="match status" value="1"/>
</dbReference>
<evidence type="ECO:0000256" key="3">
    <source>
        <dbReference type="ARBA" id="ARBA00023239"/>
    </source>
</evidence>
<accession>A0A9D1KIW5</accession>
<dbReference type="Proteomes" id="UP000886758">
    <property type="component" value="Unassembled WGS sequence"/>
</dbReference>
<feature type="domain" description="YbaK/aminoacyl-tRNA synthetase-associated" evidence="5">
    <location>
        <begin position="46"/>
        <end position="158"/>
    </location>
</feature>
<dbReference type="CDD" id="cd00002">
    <property type="entry name" value="YbaK_deacylase"/>
    <property type="match status" value="1"/>
</dbReference>
<protein>
    <recommendedName>
        <fullName evidence="4">Cys-tRNA(Pro)/Cys-tRNA(Cys) deacylase</fullName>
        <ecNumber evidence="4">4.2.-.-</ecNumber>
    </recommendedName>
</protein>
<reference evidence="6" key="1">
    <citation type="submission" date="2020-10" db="EMBL/GenBank/DDBJ databases">
        <authorList>
            <person name="Gilroy R."/>
        </authorList>
    </citation>
    <scope>NUCLEOTIDE SEQUENCE</scope>
    <source>
        <strain evidence="6">ChiW17-6978</strain>
    </source>
</reference>
<keyword evidence="3 4" id="KW-0456">Lyase</keyword>
<dbReference type="SUPFAM" id="SSF55826">
    <property type="entry name" value="YbaK/ProRS associated domain"/>
    <property type="match status" value="1"/>
</dbReference>
<dbReference type="InterPro" id="IPR007214">
    <property type="entry name" value="YbaK/aa-tRNA-synth-assoc-dom"/>
</dbReference>
<dbReference type="AlphaFoldDB" id="A0A9D1KIW5"/>
<evidence type="ECO:0000256" key="2">
    <source>
        <dbReference type="ARBA" id="ARBA00022917"/>
    </source>
</evidence>
<dbReference type="PANTHER" id="PTHR30411">
    <property type="entry name" value="CYTOPLASMIC PROTEIN"/>
    <property type="match status" value="1"/>
</dbReference>
<dbReference type="EMBL" id="DVLF01000082">
    <property type="protein sequence ID" value="HIT49892.1"/>
    <property type="molecule type" value="Genomic_DNA"/>
</dbReference>
<dbReference type="GO" id="GO:0006412">
    <property type="term" value="P:translation"/>
    <property type="evidence" value="ECO:0007669"/>
    <property type="project" value="UniProtKB-KW"/>
</dbReference>
<sequence length="169" mass="19134">MLCFYKKTFGEFKMEKTNVMRILKQKNISYQAYEYPHQEGCFIDGAAVAERLNLDARYVFKTLVVHSAKQYYVFVIPVLRELDLKAAAKAVNEKKMDMLPLKDLLQVTGYVRGGCSPIGMKKAFKVIIDQSAEQLETMVFSAGKIGYQVAVKPLDLLKVVNGMFGDICQ</sequence>
<dbReference type="GO" id="GO:0016829">
    <property type="term" value="F:lyase activity"/>
    <property type="evidence" value="ECO:0007669"/>
    <property type="project" value="UniProtKB-KW"/>
</dbReference>
<dbReference type="EC" id="4.2.-.-" evidence="4"/>
<evidence type="ECO:0000259" key="5">
    <source>
        <dbReference type="Pfam" id="PF04073"/>
    </source>
</evidence>
<dbReference type="PIRSF" id="PIRSF006181">
    <property type="entry name" value="EbsC_YbaK"/>
    <property type="match status" value="1"/>
</dbReference>
<evidence type="ECO:0000256" key="1">
    <source>
        <dbReference type="ARBA" id="ARBA00009798"/>
    </source>
</evidence>
<proteinExistence type="inferred from homology"/>
<dbReference type="Pfam" id="PF04073">
    <property type="entry name" value="tRNA_edit"/>
    <property type="match status" value="1"/>
</dbReference>
<dbReference type="Gene3D" id="3.90.960.10">
    <property type="entry name" value="YbaK/aminoacyl-tRNA synthetase-associated domain"/>
    <property type="match status" value="1"/>
</dbReference>
<evidence type="ECO:0000256" key="4">
    <source>
        <dbReference type="PIRNR" id="PIRNR006181"/>
    </source>
</evidence>
<reference evidence="6" key="2">
    <citation type="journal article" date="2021" name="PeerJ">
        <title>Extensive microbial diversity within the chicken gut microbiome revealed by metagenomics and culture.</title>
        <authorList>
            <person name="Gilroy R."/>
            <person name="Ravi A."/>
            <person name="Getino M."/>
            <person name="Pursley I."/>
            <person name="Horton D.L."/>
            <person name="Alikhan N.F."/>
            <person name="Baker D."/>
            <person name="Gharbi K."/>
            <person name="Hall N."/>
            <person name="Watson M."/>
            <person name="Adriaenssens E.M."/>
            <person name="Foster-Nyarko E."/>
            <person name="Jarju S."/>
            <person name="Secka A."/>
            <person name="Antonio M."/>
            <person name="Oren A."/>
            <person name="Chaudhuri R.R."/>
            <person name="La Ragione R."/>
            <person name="Hildebrand F."/>
            <person name="Pallen M.J."/>
        </authorList>
    </citation>
    <scope>NUCLEOTIDE SEQUENCE</scope>
    <source>
        <strain evidence="6">ChiW17-6978</strain>
    </source>
</reference>
<keyword evidence="2 4" id="KW-0648">Protein biosynthesis</keyword>
<dbReference type="GO" id="GO:0002161">
    <property type="term" value="F:aminoacyl-tRNA deacylase activity"/>
    <property type="evidence" value="ECO:0007669"/>
    <property type="project" value="InterPro"/>
</dbReference>
<name>A0A9D1KIW5_9MOLU</name>
<dbReference type="InterPro" id="IPR004369">
    <property type="entry name" value="Prolyl-tRNA_editing_YbaK/EbsC"/>
</dbReference>
<evidence type="ECO:0000313" key="7">
    <source>
        <dbReference type="Proteomes" id="UP000886758"/>
    </source>
</evidence>
<comment type="similarity">
    <text evidence="1 4">Belongs to the prolyl-tRNA editing family. YbaK/EbsC subfamily.</text>
</comment>
<dbReference type="InterPro" id="IPR036754">
    <property type="entry name" value="YbaK/aa-tRNA-synt-asso_dom_sf"/>
</dbReference>
<organism evidence="6 7">
    <name type="scientific">Candidatus Pelethenecus faecipullorum</name>
    <dbReference type="NCBI Taxonomy" id="2840900"/>
    <lineage>
        <taxon>Bacteria</taxon>
        <taxon>Bacillati</taxon>
        <taxon>Mycoplasmatota</taxon>
        <taxon>Mollicutes</taxon>
        <taxon>Candidatus Pelethenecus</taxon>
    </lineage>
</organism>
<dbReference type="PANTHER" id="PTHR30411:SF0">
    <property type="entry name" value="CYS-TRNA(PRO)_CYS-TRNA(CYS) DEACYLASE YBAK"/>
    <property type="match status" value="1"/>
</dbReference>